<feature type="region of interest" description="Disordered" evidence="1">
    <location>
        <begin position="117"/>
        <end position="183"/>
    </location>
</feature>
<dbReference type="OrthoDB" id="10261951at2759"/>
<protein>
    <submittedName>
        <fullName evidence="2">Uncharacterized protein</fullName>
    </submittedName>
</protein>
<dbReference type="GeneID" id="28736134"/>
<name>A0A0N1P085_9EURO</name>
<accession>A0A0N1P085</accession>
<feature type="compositionally biased region" description="Polar residues" evidence="1">
    <location>
        <begin position="146"/>
        <end position="171"/>
    </location>
</feature>
<organism evidence="2 3">
    <name type="scientific">Cyphellophora attinorum</name>
    <dbReference type="NCBI Taxonomy" id="1664694"/>
    <lineage>
        <taxon>Eukaryota</taxon>
        <taxon>Fungi</taxon>
        <taxon>Dikarya</taxon>
        <taxon>Ascomycota</taxon>
        <taxon>Pezizomycotina</taxon>
        <taxon>Eurotiomycetes</taxon>
        <taxon>Chaetothyriomycetidae</taxon>
        <taxon>Chaetothyriales</taxon>
        <taxon>Cyphellophoraceae</taxon>
        <taxon>Cyphellophora</taxon>
    </lineage>
</organism>
<reference evidence="2 3" key="1">
    <citation type="submission" date="2015-06" db="EMBL/GenBank/DDBJ databases">
        <title>Draft genome of the ant-associated black yeast Phialophora attae CBS 131958.</title>
        <authorList>
            <person name="Moreno L.F."/>
            <person name="Stielow B.J."/>
            <person name="de Hoog S."/>
            <person name="Vicente V.A."/>
            <person name="Weiss V.A."/>
            <person name="de Vries M."/>
            <person name="Cruz L.M."/>
            <person name="Souza E.M."/>
        </authorList>
    </citation>
    <scope>NUCLEOTIDE SEQUENCE [LARGE SCALE GENOMIC DNA]</scope>
    <source>
        <strain evidence="2 3">CBS 131958</strain>
    </source>
</reference>
<dbReference type="VEuPathDB" id="FungiDB:AB675_4138"/>
<comment type="caution">
    <text evidence="2">The sequence shown here is derived from an EMBL/GenBank/DDBJ whole genome shotgun (WGS) entry which is preliminary data.</text>
</comment>
<gene>
    <name evidence="2" type="ORF">AB675_4138</name>
</gene>
<dbReference type="EMBL" id="LFJN01000018">
    <property type="protein sequence ID" value="KPI38654.1"/>
    <property type="molecule type" value="Genomic_DNA"/>
</dbReference>
<evidence type="ECO:0000256" key="1">
    <source>
        <dbReference type="SAM" id="MobiDB-lite"/>
    </source>
</evidence>
<keyword evidence="3" id="KW-1185">Reference proteome</keyword>
<dbReference type="Pfam" id="PF11905">
    <property type="entry name" value="DUF3425"/>
    <property type="match status" value="1"/>
</dbReference>
<dbReference type="PANTHER" id="PTHR38116:SF9">
    <property type="entry name" value="BZIP DOMAIN-CONTAINING PROTEIN"/>
    <property type="match status" value="1"/>
</dbReference>
<evidence type="ECO:0000313" key="2">
    <source>
        <dbReference type="EMBL" id="KPI38654.1"/>
    </source>
</evidence>
<proteinExistence type="predicted"/>
<dbReference type="AlphaFoldDB" id="A0A0N1P085"/>
<dbReference type="RefSeq" id="XP_017998617.1">
    <property type="nucleotide sequence ID" value="XM_018144254.1"/>
</dbReference>
<dbReference type="Proteomes" id="UP000038010">
    <property type="component" value="Unassembled WGS sequence"/>
</dbReference>
<dbReference type="InterPro" id="IPR021833">
    <property type="entry name" value="DUF3425"/>
</dbReference>
<sequence>MHGRWISDDDESYVFDYGNSSPGTPIPDILSSAVSEEAWQQTFWKSSFDLESEGLLDGIIDNTVRTVSESPGYNLWDFLGPARYEATAIQAKAVECEDVAVASVSSHSDRKRKLPLLAPKPIATLRPAPHASSGTLPRGLRPLAPKSTSSVAVNPTTSKQIPETAADTSPTAPVRAKRTRLSQQASASSTAASLYSSEIFNVLGLGTFHPRIIQNRFSKSTTQSGALKRTVSACGVLWAVREAWPAAEGYWNLTSTFRGFLATELYRNFPCERTYRQLPPAYRPTRLQLLIPHARQIDWLPWPDVRDLAIRYQDELDIDAVFRMAILNVVAHRKDITSSRPMQLADETSSGGLQTSSAAQNSISFRVWDLICLEKANGTEPLADSRLERRAVVRSPSVKAVLSAYELECDRFETQKLDDAFFEAFPCLFCESAASMWKIQAPKDLRFEDVGRPAVLTADAVERLSARVGRLLGHGC</sequence>
<evidence type="ECO:0000313" key="3">
    <source>
        <dbReference type="Proteomes" id="UP000038010"/>
    </source>
</evidence>
<dbReference type="PANTHER" id="PTHR38116">
    <property type="entry name" value="CHROMOSOME 7, WHOLE GENOME SHOTGUN SEQUENCE"/>
    <property type="match status" value="1"/>
</dbReference>